<evidence type="ECO:0000256" key="1">
    <source>
        <dbReference type="SAM" id="MobiDB-lite"/>
    </source>
</evidence>
<comment type="caution">
    <text evidence="2">The sequence shown here is derived from an EMBL/GenBank/DDBJ whole genome shotgun (WGS) entry which is preliminary data.</text>
</comment>
<dbReference type="EMBL" id="PDUG01000001">
    <property type="protein sequence ID" value="PIC53169.1"/>
    <property type="molecule type" value="Genomic_DNA"/>
</dbReference>
<keyword evidence="3" id="KW-1185">Reference proteome</keyword>
<proteinExistence type="predicted"/>
<dbReference type="AlphaFoldDB" id="A0A2G5VMX7"/>
<reference evidence="3" key="1">
    <citation type="submission" date="2017-10" db="EMBL/GenBank/DDBJ databases">
        <title>Rapid genome shrinkage in a self-fertile nematode reveals novel sperm competition proteins.</title>
        <authorList>
            <person name="Yin D."/>
            <person name="Schwarz E.M."/>
            <person name="Thomas C.G."/>
            <person name="Felde R.L."/>
            <person name="Korf I.F."/>
            <person name="Cutter A.D."/>
            <person name="Schartner C.M."/>
            <person name="Ralston E.J."/>
            <person name="Meyer B.J."/>
            <person name="Haag E.S."/>
        </authorList>
    </citation>
    <scope>NUCLEOTIDE SEQUENCE [LARGE SCALE GENOMIC DNA]</scope>
    <source>
        <strain evidence="3">JU1422</strain>
    </source>
</reference>
<evidence type="ECO:0000313" key="3">
    <source>
        <dbReference type="Proteomes" id="UP000230233"/>
    </source>
</evidence>
<gene>
    <name evidence="2" type="primary">Cnig_chr_I.g2984</name>
    <name evidence="2" type="ORF">B9Z55_002984</name>
</gene>
<protein>
    <submittedName>
        <fullName evidence="2">Uncharacterized protein</fullName>
    </submittedName>
</protein>
<dbReference type="OrthoDB" id="5898807at2759"/>
<organism evidence="2 3">
    <name type="scientific">Caenorhabditis nigoni</name>
    <dbReference type="NCBI Taxonomy" id="1611254"/>
    <lineage>
        <taxon>Eukaryota</taxon>
        <taxon>Metazoa</taxon>
        <taxon>Ecdysozoa</taxon>
        <taxon>Nematoda</taxon>
        <taxon>Chromadorea</taxon>
        <taxon>Rhabditida</taxon>
        <taxon>Rhabditina</taxon>
        <taxon>Rhabditomorpha</taxon>
        <taxon>Rhabditoidea</taxon>
        <taxon>Rhabditidae</taxon>
        <taxon>Peloderinae</taxon>
        <taxon>Caenorhabditis</taxon>
    </lineage>
</organism>
<accession>A0A2G5VMX7</accession>
<dbReference type="Proteomes" id="UP000230233">
    <property type="component" value="Chromosome I"/>
</dbReference>
<feature type="compositionally biased region" description="Acidic residues" evidence="1">
    <location>
        <begin position="15"/>
        <end position="28"/>
    </location>
</feature>
<evidence type="ECO:0000313" key="2">
    <source>
        <dbReference type="EMBL" id="PIC53169.1"/>
    </source>
</evidence>
<feature type="region of interest" description="Disordered" evidence="1">
    <location>
        <begin position="1"/>
        <end position="41"/>
    </location>
</feature>
<sequence length="102" mass="11556">MDPEQSTLRFLQLIDSEDQPTIDTEGEDTSSIPSEDVSHRMNNTNLKEQRIDESCIDNNDNQGTFDQIFISVEIISNCQEESEIQLEDSSIDNNCNISKGNE</sequence>
<name>A0A2G5VMX7_9PELO</name>